<evidence type="ECO:0000313" key="2">
    <source>
        <dbReference type="Proteomes" id="UP000028135"/>
    </source>
</evidence>
<evidence type="ECO:0008006" key="3">
    <source>
        <dbReference type="Google" id="ProtNLM"/>
    </source>
</evidence>
<sequence>MVAMTDSPLIKGAMIAPAQAFTVHITITPKGGAGKTEVANVLEAALSLSGHRPVLIDVDDGNRGLTRGIGKDHVVALNWASGPTDAPDWVRRYASGDAPMIFDLGAGLMSADLPILDFLSSVWRLLYNQGAKIVFHCIVSTNAPTSRFIGQILKDYGRIAEVLIVCNDQDRSASFPADITGRENRQLKLDHLAPGLQAVRLLRKAPLSALIAEPMQGYSIATKMIAARVYRFACQLAAASLLDPARLATLEAAAAGVPRLRYTIDQLADATDDRIGRNARLSKAHRRLVAADLNPSGLLSAAEDYRLAHAAWVERISAM</sequence>
<protein>
    <recommendedName>
        <fullName evidence="3">CobQ/CobB/MinD/ParA nucleotide binding domain-containing protein</fullName>
    </recommendedName>
</protein>
<evidence type="ECO:0000313" key="1">
    <source>
        <dbReference type="EMBL" id="KER35443.1"/>
    </source>
</evidence>
<dbReference type="EMBL" id="JANF02000073">
    <property type="protein sequence ID" value="KER35443.1"/>
    <property type="molecule type" value="Genomic_DNA"/>
</dbReference>
<accession>A0A8E0WR74</accession>
<gene>
    <name evidence="1" type="ORF">AL00_15870</name>
</gene>
<dbReference type="Gene3D" id="3.40.50.300">
    <property type="entry name" value="P-loop containing nucleotide triphosphate hydrolases"/>
    <property type="match status" value="1"/>
</dbReference>
<reference evidence="1 2" key="1">
    <citation type="submission" date="2014-05" db="EMBL/GenBank/DDBJ databases">
        <title>Genome Announcement of Sphingobium lucknowense F2.</title>
        <authorList>
            <person name="Lal R."/>
            <person name="Negi V."/>
            <person name="Lata P."/>
            <person name="Sangwan N."/>
            <person name="Gupta S.K."/>
            <person name="Rao D.L.N."/>
            <person name="Das S."/>
        </authorList>
    </citation>
    <scope>NUCLEOTIDE SEQUENCE [LARGE SCALE GENOMIC DNA]</scope>
    <source>
        <strain evidence="1 2">F2</strain>
    </source>
</reference>
<dbReference type="AlphaFoldDB" id="A0A8E0WR74"/>
<organism evidence="1 2">
    <name type="scientific">Sphingobium indicum F2</name>
    <dbReference type="NCBI Taxonomy" id="1450518"/>
    <lineage>
        <taxon>Bacteria</taxon>
        <taxon>Pseudomonadati</taxon>
        <taxon>Pseudomonadota</taxon>
        <taxon>Alphaproteobacteria</taxon>
        <taxon>Sphingomonadales</taxon>
        <taxon>Sphingomonadaceae</taxon>
        <taxon>Sphingobium</taxon>
    </lineage>
</organism>
<dbReference type="InterPro" id="IPR027417">
    <property type="entry name" value="P-loop_NTPase"/>
</dbReference>
<comment type="caution">
    <text evidence="1">The sequence shown here is derived from an EMBL/GenBank/DDBJ whole genome shotgun (WGS) entry which is preliminary data.</text>
</comment>
<dbReference type="SUPFAM" id="SSF52540">
    <property type="entry name" value="P-loop containing nucleoside triphosphate hydrolases"/>
    <property type="match status" value="1"/>
</dbReference>
<name>A0A8E0WR74_9SPHN</name>
<proteinExistence type="predicted"/>
<dbReference type="Proteomes" id="UP000028135">
    <property type="component" value="Unassembled WGS sequence"/>
</dbReference>